<proteinExistence type="predicted"/>
<dbReference type="Proteomes" id="UP001362999">
    <property type="component" value="Unassembled WGS sequence"/>
</dbReference>
<keyword evidence="2" id="KW-1185">Reference proteome</keyword>
<evidence type="ECO:0000313" key="1">
    <source>
        <dbReference type="EMBL" id="KAK7049090.1"/>
    </source>
</evidence>
<dbReference type="EMBL" id="JAWWNJ010000009">
    <property type="protein sequence ID" value="KAK7049090.1"/>
    <property type="molecule type" value="Genomic_DNA"/>
</dbReference>
<protein>
    <submittedName>
        <fullName evidence="1">Acid phosphatase-domain-containing protein</fullName>
    </submittedName>
</protein>
<dbReference type="InterPro" id="IPR036412">
    <property type="entry name" value="HAD-like_sf"/>
</dbReference>
<gene>
    <name evidence="1" type="ORF">R3P38DRAFT_1884305</name>
</gene>
<comment type="caution">
    <text evidence="1">The sequence shown here is derived from an EMBL/GenBank/DDBJ whole genome shotgun (WGS) entry which is preliminary data.</text>
</comment>
<dbReference type="SUPFAM" id="SSF56784">
    <property type="entry name" value="HAD-like"/>
    <property type="match status" value="1"/>
</dbReference>
<name>A0AAW0DA61_9AGAR</name>
<dbReference type="InterPro" id="IPR010036">
    <property type="entry name" value="MDP_1_eu_arc"/>
</dbReference>
<sequence length="413" mass="47994">MAQTLSVPESVYPKLVGLDLDYTLWKGWLDDKKFGWGLQTIEDCLERSGNVLRDKGNGNNSVTLFPEVDKIITDLAMRNVQIALVSRNTSRALCNRALWHFQATDPKTHQRKGIIFFAKYSEIYPESKTNHFRHIQEWSGFQYSDMILFDDEAQNNVVERELGVTFKALRDGAGLTWDRYQEGLALWRRNKYISRCRPHPDSQLLPKPKFIGWVGTDTKTMERYRHGQRRLEYSRPARYGYGMYLSDDPNVAMHFAGWGGVGQSTRQTGDMYICAIYARDGELFDRIPKFWVSESGQYQTDNLHNNEADVAWAQENRDEFIARNYGKLKPYILLSRHHNMIRAGGGRFNEMVVYPQLQDTLFYAGQVWRAEHFRAARDLPRLVSFTDFVNNGSIDIPRETYVDFGKNGEVMYK</sequence>
<dbReference type="Pfam" id="PF12689">
    <property type="entry name" value="Acid_PPase"/>
    <property type="match status" value="1"/>
</dbReference>
<evidence type="ECO:0000313" key="2">
    <source>
        <dbReference type="Proteomes" id="UP001362999"/>
    </source>
</evidence>
<dbReference type="Gene3D" id="3.40.50.1000">
    <property type="entry name" value="HAD superfamily/HAD-like"/>
    <property type="match status" value="1"/>
</dbReference>
<organism evidence="1 2">
    <name type="scientific">Favolaschia claudopus</name>
    <dbReference type="NCBI Taxonomy" id="2862362"/>
    <lineage>
        <taxon>Eukaryota</taxon>
        <taxon>Fungi</taxon>
        <taxon>Dikarya</taxon>
        <taxon>Basidiomycota</taxon>
        <taxon>Agaricomycotina</taxon>
        <taxon>Agaricomycetes</taxon>
        <taxon>Agaricomycetidae</taxon>
        <taxon>Agaricales</taxon>
        <taxon>Marasmiineae</taxon>
        <taxon>Mycenaceae</taxon>
        <taxon>Favolaschia</taxon>
    </lineage>
</organism>
<dbReference type="InterPro" id="IPR023214">
    <property type="entry name" value="HAD_sf"/>
</dbReference>
<dbReference type="AlphaFoldDB" id="A0AAW0DA61"/>
<dbReference type="PANTHER" id="PTHR17901:SF14">
    <property type="entry name" value="MAGNESIUM-DEPENDENT PHOSPHATASE 1"/>
    <property type="match status" value="1"/>
</dbReference>
<accession>A0AAW0DA61</accession>
<dbReference type="PANTHER" id="PTHR17901">
    <property type="entry name" value="MAGNESIUM-DEPENDENT PHOSPHATASE 1 MDP1"/>
    <property type="match status" value="1"/>
</dbReference>
<reference evidence="1 2" key="1">
    <citation type="journal article" date="2024" name="J Genomics">
        <title>Draft genome sequencing and assembly of Favolaschia claudopus CIRM-BRFM 2984 isolated from oak limbs.</title>
        <authorList>
            <person name="Navarro D."/>
            <person name="Drula E."/>
            <person name="Chaduli D."/>
            <person name="Cazenave R."/>
            <person name="Ahrendt S."/>
            <person name="Wang J."/>
            <person name="Lipzen A."/>
            <person name="Daum C."/>
            <person name="Barry K."/>
            <person name="Grigoriev I.V."/>
            <person name="Favel A."/>
            <person name="Rosso M.N."/>
            <person name="Martin F."/>
        </authorList>
    </citation>
    <scope>NUCLEOTIDE SEQUENCE [LARGE SCALE GENOMIC DNA]</scope>
    <source>
        <strain evidence="1 2">CIRM-BRFM 2984</strain>
    </source>
</reference>
<dbReference type="GO" id="GO:0003993">
    <property type="term" value="F:acid phosphatase activity"/>
    <property type="evidence" value="ECO:0007669"/>
    <property type="project" value="TreeGrafter"/>
</dbReference>